<keyword evidence="1" id="KW-1133">Transmembrane helix</keyword>
<evidence type="ECO:0000313" key="4">
    <source>
        <dbReference type="Proteomes" id="UP000019027"/>
    </source>
</evidence>
<keyword evidence="1" id="KW-0812">Transmembrane</keyword>
<dbReference type="OrthoDB" id="86225at2157"/>
<protein>
    <recommendedName>
        <fullName evidence="2">CARDB domain-containing protein</fullName>
    </recommendedName>
</protein>
<dbReference type="Pfam" id="PF07705">
    <property type="entry name" value="CARDB"/>
    <property type="match status" value="1"/>
</dbReference>
<dbReference type="Proteomes" id="UP000019027">
    <property type="component" value="Chromosome"/>
</dbReference>
<dbReference type="EMBL" id="CP006965">
    <property type="protein sequence ID" value="AHF80157.1"/>
    <property type="molecule type" value="Genomic_DNA"/>
</dbReference>
<dbReference type="HOGENOM" id="CLU_529600_0_0_2"/>
<name>W0I5Y5_9EURY</name>
<dbReference type="RefSeq" id="WP_042680439.1">
    <property type="nucleotide sequence ID" value="NZ_CP006965.1"/>
</dbReference>
<proteinExistence type="predicted"/>
<evidence type="ECO:0000313" key="3">
    <source>
        <dbReference type="EMBL" id="AHF80157.1"/>
    </source>
</evidence>
<gene>
    <name evidence="3" type="ORF">TES1_0771</name>
</gene>
<accession>W0I5Y5</accession>
<organism evidence="3 4">
    <name type="scientific">Thermococcus paralvinellae</name>
    <dbReference type="NCBI Taxonomy" id="582419"/>
    <lineage>
        <taxon>Archaea</taxon>
        <taxon>Methanobacteriati</taxon>
        <taxon>Methanobacteriota</taxon>
        <taxon>Thermococci</taxon>
        <taxon>Thermococcales</taxon>
        <taxon>Thermococcaceae</taxon>
        <taxon>Thermococcus</taxon>
    </lineage>
</organism>
<dbReference type="InterPro" id="IPR013783">
    <property type="entry name" value="Ig-like_fold"/>
</dbReference>
<reference evidence="3 4" key="1">
    <citation type="journal article" date="2014" name="Int. J. Syst. Evol. Microbiol.">
        <title>Thermococcus paralvinellae sp. nov. and Thermococcus cleftensis sp. nov. of hyperthermophilic heterotrophs from deep-sea hydrothermal vents.</title>
        <authorList>
            <person name="Hensley S.A."/>
            <person name="Jung J.H."/>
            <person name="Park C.S."/>
            <person name="Holden J.F."/>
        </authorList>
    </citation>
    <scope>NUCLEOTIDE SEQUENCE [LARGE SCALE GENOMIC DNA]</scope>
    <source>
        <strain evidence="3 4">ES1</strain>
    </source>
</reference>
<dbReference type="GeneID" id="24906359"/>
<dbReference type="AlphaFoldDB" id="W0I5Y5"/>
<feature type="domain" description="CARDB" evidence="2">
    <location>
        <begin position="33"/>
        <end position="109"/>
    </location>
</feature>
<sequence length="513" mass="57901">MNRWVAIVLIFILAFPVIPLVKAQPIIVISVPQEYFEGKPGDTIKIPVTVRNAGNETAYNITIYISGLVKGLQYTMAAISKLDPNQNATVELTIYIKDAKSGTYDLKIVGRVGSLLFEKPIKVRVLTVIDYKLDIQVEDKYLYGNDIEATLVVRSLSNVVIVGTISYELYSEEGLLKKNSWVTYINPQEKWGYTVFLPKPKVGKYTIILRAEFGGITKTLTRSFLVYRRNLTYEAYFKNGIIYVRVVDKEDNGVKDISVEIKGMLFKTDSYGFVKYEIKEPGVYKIKLNLDGKIVETFVEVKKIFIDLEQKNETLIVHVKDDTGKEISNVGIEAIGPSGKAYAVTDENGQAKISLNEIGYGLITIKAESSKYIGSEVSINIEKPKYEKKSTTTIIITTPTPVQINETSTQVEQPKKDYDYLLIILLLSAVLFGITSYAAFFMPIKLEEQLDKYYFVKVKAPKLRGIKNFKYERVINAVDARATKGKVSIDGNKVVWEIEELEPEEEAFLQVLL</sequence>
<dbReference type="KEGG" id="ths:TES1_0771"/>
<evidence type="ECO:0000259" key="2">
    <source>
        <dbReference type="Pfam" id="PF07705"/>
    </source>
</evidence>
<dbReference type="Gene3D" id="2.60.40.10">
    <property type="entry name" value="Immunoglobulins"/>
    <property type="match status" value="1"/>
</dbReference>
<dbReference type="STRING" id="582419.TES1_0771"/>
<keyword evidence="1" id="KW-0472">Membrane</keyword>
<keyword evidence="4" id="KW-1185">Reference proteome</keyword>
<feature type="transmembrane region" description="Helical" evidence="1">
    <location>
        <begin position="420"/>
        <end position="442"/>
    </location>
</feature>
<dbReference type="InterPro" id="IPR011635">
    <property type="entry name" value="CARDB"/>
</dbReference>
<evidence type="ECO:0000256" key="1">
    <source>
        <dbReference type="SAM" id="Phobius"/>
    </source>
</evidence>